<proteinExistence type="predicted"/>
<protein>
    <submittedName>
        <fullName evidence="1">Uncharacterized protein</fullName>
    </submittedName>
</protein>
<sequence length="80" mass="9566">MEQWIRDNFEIIENGWKNKNYINEDTFEVNGKTLAPISFFVNNFSVELPVTLEKLKAKDLDDKLGWYNHFKDWKARGIIE</sequence>
<dbReference type="STRING" id="926561.GCA_000379025_02559"/>
<dbReference type="AlphaFoldDB" id="A0A4R8H9E7"/>
<keyword evidence="2" id="KW-1185">Reference proteome</keyword>
<comment type="caution">
    <text evidence="1">The sequence shown here is derived from an EMBL/GenBank/DDBJ whole genome shotgun (WGS) entry which is preliminary data.</text>
</comment>
<reference evidence="1 2" key="1">
    <citation type="submission" date="2019-03" db="EMBL/GenBank/DDBJ databases">
        <title>Subsurface microbial communities from deep shales in Ohio and West Virginia, USA.</title>
        <authorList>
            <person name="Wrighton K."/>
        </authorList>
    </citation>
    <scope>NUCLEOTIDE SEQUENCE [LARGE SCALE GENOMIC DNA]</scope>
    <source>
        <strain evidence="1 2">MSL 6dP</strain>
    </source>
</reference>
<name>A0A4R8H9E7_9FIRM</name>
<dbReference type="Proteomes" id="UP000295832">
    <property type="component" value="Unassembled WGS sequence"/>
</dbReference>
<gene>
    <name evidence="1" type="ORF">C7959_10856</name>
</gene>
<organism evidence="1 2">
    <name type="scientific">Orenia marismortui</name>
    <dbReference type="NCBI Taxonomy" id="46469"/>
    <lineage>
        <taxon>Bacteria</taxon>
        <taxon>Bacillati</taxon>
        <taxon>Bacillota</taxon>
        <taxon>Clostridia</taxon>
        <taxon>Halanaerobiales</taxon>
        <taxon>Halobacteroidaceae</taxon>
        <taxon>Orenia</taxon>
    </lineage>
</organism>
<accession>A0A4R8H9E7</accession>
<dbReference type="RefSeq" id="WP_134116028.1">
    <property type="nucleotide sequence ID" value="NZ_SOEG01000008.1"/>
</dbReference>
<dbReference type="EMBL" id="SOEG01000008">
    <property type="protein sequence ID" value="TDX52134.1"/>
    <property type="molecule type" value="Genomic_DNA"/>
</dbReference>
<evidence type="ECO:0000313" key="2">
    <source>
        <dbReference type="Proteomes" id="UP000295832"/>
    </source>
</evidence>
<evidence type="ECO:0000313" key="1">
    <source>
        <dbReference type="EMBL" id="TDX52134.1"/>
    </source>
</evidence>